<protein>
    <submittedName>
        <fullName evidence="2">Metal-dependent hydrolase</fullName>
    </submittedName>
</protein>
<dbReference type="AlphaFoldDB" id="A0A7U4LGI3"/>
<reference evidence="2 3" key="2">
    <citation type="submission" date="2015-02" db="EMBL/GenBank/DDBJ databases">
        <title>The complete genome of Sphingomonas hengshuiensis sp. WHSC-8 isolated from soil of Hengshui Lake.</title>
        <authorList>
            <person name="Wei S."/>
            <person name="Guo J."/>
            <person name="Su C."/>
            <person name="Wu R."/>
            <person name="Zhang Z."/>
            <person name="Liang K."/>
            <person name="Li H."/>
            <person name="Wang T."/>
            <person name="Liu H."/>
            <person name="Zhang C."/>
            <person name="Li Z."/>
            <person name="Wang Q."/>
            <person name="Meng J."/>
        </authorList>
    </citation>
    <scope>NUCLEOTIDE SEQUENCE [LARGE SCALE GENOMIC DNA]</scope>
    <source>
        <strain evidence="2 3">WHSC-8</strain>
    </source>
</reference>
<gene>
    <name evidence="2" type="ORF">TS85_19980</name>
</gene>
<dbReference type="PANTHER" id="PTHR30399">
    <property type="entry name" value="UNCHARACTERIZED PROTEIN YGJP"/>
    <property type="match status" value="1"/>
</dbReference>
<dbReference type="EMBL" id="CP010836">
    <property type="protein sequence ID" value="AJP73587.1"/>
    <property type="molecule type" value="Genomic_DNA"/>
</dbReference>
<dbReference type="RefSeq" id="WP_044334565.1">
    <property type="nucleotide sequence ID" value="NZ_CP010836.1"/>
</dbReference>
<keyword evidence="3" id="KW-1185">Reference proteome</keyword>
<name>A0A7U4LGI3_9SPHN</name>
<dbReference type="InterPro" id="IPR053136">
    <property type="entry name" value="UTP_pyrophosphatase-like"/>
</dbReference>
<feature type="domain" description="YgjP-like metallopeptidase" evidence="1">
    <location>
        <begin position="17"/>
        <end position="212"/>
    </location>
</feature>
<organism evidence="2 3">
    <name type="scientific">Sphingomonas hengshuiensis</name>
    <dbReference type="NCBI Taxonomy" id="1609977"/>
    <lineage>
        <taxon>Bacteria</taxon>
        <taxon>Pseudomonadati</taxon>
        <taxon>Pseudomonadota</taxon>
        <taxon>Alphaproteobacteria</taxon>
        <taxon>Sphingomonadales</taxon>
        <taxon>Sphingomonadaceae</taxon>
        <taxon>Sphingomonas</taxon>
    </lineage>
</organism>
<dbReference type="InterPro" id="IPR002725">
    <property type="entry name" value="YgjP-like_metallopeptidase"/>
</dbReference>
<sequence length="227" mass="25344">MTPAVEIVRHARARRMRLAIDPRDGRVRLTLPPRASLKKALAWAEEQREWIAAQQARLPQSQPFVPGARFAFRGREVEIAWSATAKRTPTLEGDRLVCGGPAEGLDRRVERWLRGEALRVLSEETAYYAARAGVGVTRVSIGDPRGRWGSCAASGAIRYSWRLILAPDFVRRATVAHEVAHRVHMNHAPAFHRLVDALYEGDPAEARAWLRAQGAALHWVGRPADSE</sequence>
<keyword evidence="2" id="KW-0378">Hydrolase</keyword>
<reference evidence="2 3" key="1">
    <citation type="journal article" date="2015" name="Int. J. Syst. Evol. Microbiol.">
        <title>Sphingomonas hengshuiensis sp. nov., isolated from lake wetland.</title>
        <authorList>
            <person name="Wei S."/>
            <person name="Wang T."/>
            <person name="Liu H."/>
            <person name="Zhang C."/>
            <person name="Guo J."/>
            <person name="Wang Q."/>
            <person name="Liang K."/>
            <person name="Zhang Z."/>
        </authorList>
    </citation>
    <scope>NUCLEOTIDE SEQUENCE [LARGE SCALE GENOMIC DNA]</scope>
    <source>
        <strain evidence="2 3">WHSC-8</strain>
    </source>
</reference>
<dbReference type="KEGG" id="sphi:TS85_19980"/>
<proteinExistence type="predicted"/>
<accession>A0A7U4LGI3</accession>
<dbReference type="OrthoDB" id="9795402at2"/>
<dbReference type="GO" id="GO:0016787">
    <property type="term" value="F:hydrolase activity"/>
    <property type="evidence" value="ECO:0007669"/>
    <property type="project" value="UniProtKB-KW"/>
</dbReference>
<dbReference type="Proteomes" id="UP000032300">
    <property type="component" value="Chromosome"/>
</dbReference>
<evidence type="ECO:0000313" key="2">
    <source>
        <dbReference type="EMBL" id="AJP73587.1"/>
    </source>
</evidence>
<dbReference type="PANTHER" id="PTHR30399:SF1">
    <property type="entry name" value="UTP PYROPHOSPHATASE"/>
    <property type="match status" value="1"/>
</dbReference>
<evidence type="ECO:0000313" key="3">
    <source>
        <dbReference type="Proteomes" id="UP000032300"/>
    </source>
</evidence>
<dbReference type="Gene3D" id="3.30.2010.10">
    <property type="entry name" value="Metalloproteases ('zincins'), catalytic domain"/>
    <property type="match status" value="1"/>
</dbReference>
<dbReference type="Pfam" id="PF01863">
    <property type="entry name" value="YgjP-like"/>
    <property type="match status" value="1"/>
</dbReference>
<evidence type="ECO:0000259" key="1">
    <source>
        <dbReference type="Pfam" id="PF01863"/>
    </source>
</evidence>
<dbReference type="CDD" id="cd07344">
    <property type="entry name" value="M48_yhfN_like"/>
    <property type="match status" value="1"/>
</dbReference>